<dbReference type="AlphaFoldDB" id="A0A165IL16"/>
<dbReference type="InterPro" id="IPR001810">
    <property type="entry name" value="F-box_dom"/>
</dbReference>
<evidence type="ECO:0000259" key="1">
    <source>
        <dbReference type="PROSITE" id="PS50181"/>
    </source>
</evidence>
<dbReference type="InParanoid" id="A0A165IL16"/>
<evidence type="ECO:0000313" key="3">
    <source>
        <dbReference type="Proteomes" id="UP000077266"/>
    </source>
</evidence>
<dbReference type="InterPro" id="IPR036047">
    <property type="entry name" value="F-box-like_dom_sf"/>
</dbReference>
<protein>
    <recommendedName>
        <fullName evidence="1">F-box domain-containing protein</fullName>
    </recommendedName>
</protein>
<dbReference type="Pfam" id="PF12937">
    <property type="entry name" value="F-box-like"/>
    <property type="match status" value="1"/>
</dbReference>
<dbReference type="InterPro" id="IPR032675">
    <property type="entry name" value="LRR_dom_sf"/>
</dbReference>
<gene>
    <name evidence="2" type="ORF">EXIGLDRAFT_717016</name>
</gene>
<dbReference type="SMART" id="SM00256">
    <property type="entry name" value="FBOX"/>
    <property type="match status" value="1"/>
</dbReference>
<dbReference type="PROSITE" id="PS50181">
    <property type="entry name" value="FBOX"/>
    <property type="match status" value="1"/>
</dbReference>
<dbReference type="SUPFAM" id="SSF81383">
    <property type="entry name" value="F-box domain"/>
    <property type="match status" value="1"/>
</dbReference>
<reference evidence="2 3" key="1">
    <citation type="journal article" date="2016" name="Mol. Biol. Evol.">
        <title>Comparative Genomics of Early-Diverging Mushroom-Forming Fungi Provides Insights into the Origins of Lignocellulose Decay Capabilities.</title>
        <authorList>
            <person name="Nagy L.G."/>
            <person name="Riley R."/>
            <person name="Tritt A."/>
            <person name="Adam C."/>
            <person name="Daum C."/>
            <person name="Floudas D."/>
            <person name="Sun H."/>
            <person name="Yadav J.S."/>
            <person name="Pangilinan J."/>
            <person name="Larsson K.H."/>
            <person name="Matsuura K."/>
            <person name="Barry K."/>
            <person name="Labutti K."/>
            <person name="Kuo R."/>
            <person name="Ohm R.A."/>
            <person name="Bhattacharya S.S."/>
            <person name="Shirouzu T."/>
            <person name="Yoshinaga Y."/>
            <person name="Martin F.M."/>
            <person name="Grigoriev I.V."/>
            <person name="Hibbett D.S."/>
        </authorList>
    </citation>
    <scope>NUCLEOTIDE SEQUENCE [LARGE SCALE GENOMIC DNA]</scope>
    <source>
        <strain evidence="2 3">HHB12029</strain>
    </source>
</reference>
<name>A0A165IL16_EXIGL</name>
<sequence length="265" mass="29680">MLSQNVTQNLSRALREAVRQATEDNLSNPSVTSAHVIAALRQLCNETLSESLRSSSLRRPELPTEIWGYIWESLDLVDRVAISHVSRAWRAAALRNPRLWSEINISSSRHYDETQLHITFSGIDQVLDVFRLCPKLTHLRACLDFTVPGSDDVYADIRRRSGGLKHVALFQIPSSWNDRHIRALVPSEASMVSLDYNVRGPSRFDLLAQLHAGRLVTEGFMFGQLCGPIRGVVLQSYTGVCSMEMSDAATGRALGKHPGPRHRRL</sequence>
<dbReference type="Proteomes" id="UP000077266">
    <property type="component" value="Unassembled WGS sequence"/>
</dbReference>
<accession>A0A165IL16</accession>
<evidence type="ECO:0000313" key="2">
    <source>
        <dbReference type="EMBL" id="KZV93547.1"/>
    </source>
</evidence>
<keyword evidence="3" id="KW-1185">Reference proteome</keyword>
<feature type="domain" description="F-box" evidence="1">
    <location>
        <begin position="56"/>
        <end position="103"/>
    </location>
</feature>
<dbReference type="Gene3D" id="3.80.10.10">
    <property type="entry name" value="Ribonuclease Inhibitor"/>
    <property type="match status" value="1"/>
</dbReference>
<organism evidence="2 3">
    <name type="scientific">Exidia glandulosa HHB12029</name>
    <dbReference type="NCBI Taxonomy" id="1314781"/>
    <lineage>
        <taxon>Eukaryota</taxon>
        <taxon>Fungi</taxon>
        <taxon>Dikarya</taxon>
        <taxon>Basidiomycota</taxon>
        <taxon>Agaricomycotina</taxon>
        <taxon>Agaricomycetes</taxon>
        <taxon>Auriculariales</taxon>
        <taxon>Exidiaceae</taxon>
        <taxon>Exidia</taxon>
    </lineage>
</organism>
<dbReference type="EMBL" id="KV425988">
    <property type="protein sequence ID" value="KZV93547.1"/>
    <property type="molecule type" value="Genomic_DNA"/>
</dbReference>
<proteinExistence type="predicted"/>